<evidence type="ECO:0000313" key="2">
    <source>
        <dbReference type="Proteomes" id="UP001460072"/>
    </source>
</evidence>
<keyword evidence="2" id="KW-1185">Reference proteome</keyword>
<gene>
    <name evidence="1" type="ORF">WFZ85_04285</name>
</gene>
<sequence>MDVNHNIIPFSYFQDLLEIDKTKILINQFINDFINEHGMSYTKIDRTKGEITYLGQYYDYYGNPDVIGEILYDFESYFEIKIIQEKNKAKSNFIIAVSHIINLGHPINEFLEISRNILTNLELSSLTYYSDYLFIKDAILELSRFVAQYDSFGSNDFKYSNQSFLWDNEDNEYRKNSLIKLYRLVVVKYKLIKCNKSDFFNAFSNGEVKYGLKWMHLTDNGENCKTSLVYFINRLQEENFITESSGKIYNDKICYVFRGKDGETLKNIKHSKSKLKFNFYQYDFIDDIINDLI</sequence>
<dbReference type="Proteomes" id="UP001460072">
    <property type="component" value="Unassembled WGS sequence"/>
</dbReference>
<proteinExistence type="predicted"/>
<comment type="caution">
    <text evidence="1">The sequence shown here is derived from an EMBL/GenBank/DDBJ whole genome shotgun (WGS) entry which is preliminary data.</text>
</comment>
<name>A0ABU9N5H5_9FLAO</name>
<evidence type="ECO:0000313" key="1">
    <source>
        <dbReference type="EMBL" id="MEM0541820.1"/>
    </source>
</evidence>
<accession>A0ABU9N5H5</accession>
<protein>
    <submittedName>
        <fullName evidence="1">Uncharacterized protein</fullName>
    </submittedName>
</protein>
<dbReference type="EMBL" id="JBCGDO010000003">
    <property type="protein sequence ID" value="MEM0541820.1"/>
    <property type="molecule type" value="Genomic_DNA"/>
</dbReference>
<organism evidence="1 2">
    <name type="scientific">Flavobacterium aureirubrum</name>
    <dbReference type="NCBI Taxonomy" id="3133147"/>
    <lineage>
        <taxon>Bacteria</taxon>
        <taxon>Pseudomonadati</taxon>
        <taxon>Bacteroidota</taxon>
        <taxon>Flavobacteriia</taxon>
        <taxon>Flavobacteriales</taxon>
        <taxon>Flavobacteriaceae</taxon>
        <taxon>Flavobacterium</taxon>
    </lineage>
</organism>
<reference evidence="1 2" key="1">
    <citation type="submission" date="2024-03" db="EMBL/GenBank/DDBJ databases">
        <title>Two novel species of the genus Flavobacterium exhibiting potentially degradation of complex polysaccharides.</title>
        <authorList>
            <person name="Lian X."/>
        </authorList>
    </citation>
    <scope>NUCLEOTIDE SEQUENCE [LARGE SCALE GENOMIC DNA]</scope>
    <source>
        <strain evidence="2">j3</strain>
    </source>
</reference>
<dbReference type="RefSeq" id="WP_342695046.1">
    <property type="nucleotide sequence ID" value="NZ_JBCGDO010000003.1"/>
</dbReference>